<keyword evidence="3" id="KW-1185">Reference proteome</keyword>
<protein>
    <recommendedName>
        <fullName evidence="4">DNA (cytosine-5-)-methyltransferase</fullName>
    </recommendedName>
</protein>
<evidence type="ECO:0008006" key="4">
    <source>
        <dbReference type="Google" id="ProtNLM"/>
    </source>
</evidence>
<keyword evidence="1" id="KW-0949">S-adenosyl-L-methionine</keyword>
<dbReference type="PROSITE" id="PS00095">
    <property type="entry name" value="C5_MTASE_2"/>
    <property type="match status" value="1"/>
</dbReference>
<dbReference type="InterPro" id="IPR031303">
    <property type="entry name" value="C5_meth_CS"/>
</dbReference>
<name>A0A4V2MUW2_9APHY</name>
<gene>
    <name evidence="2" type="ORF">EIP91_010798</name>
</gene>
<dbReference type="EMBL" id="RWJN01000668">
    <property type="protein sequence ID" value="TCD60057.1"/>
    <property type="molecule type" value="Genomic_DNA"/>
</dbReference>
<evidence type="ECO:0000313" key="3">
    <source>
        <dbReference type="Proteomes" id="UP000292702"/>
    </source>
</evidence>
<reference evidence="2 3" key="1">
    <citation type="submission" date="2018-11" db="EMBL/GenBank/DDBJ databases">
        <title>Genome assembly of Steccherinum ochraceum LE-BIN_3174, the white-rot fungus of the Steccherinaceae family (The Residual Polyporoid clade, Polyporales, Basidiomycota).</title>
        <authorList>
            <person name="Fedorova T.V."/>
            <person name="Glazunova O.A."/>
            <person name="Landesman E.O."/>
            <person name="Moiseenko K.V."/>
            <person name="Psurtseva N.V."/>
            <person name="Savinova O.S."/>
            <person name="Shakhova N.V."/>
            <person name="Tyazhelova T.V."/>
            <person name="Vasina D.V."/>
        </authorList>
    </citation>
    <scope>NUCLEOTIDE SEQUENCE [LARGE SCALE GENOMIC DNA]</scope>
    <source>
        <strain evidence="2 3">LE-BIN_3174</strain>
    </source>
</reference>
<dbReference type="Proteomes" id="UP000292702">
    <property type="component" value="Unassembled WGS sequence"/>
</dbReference>
<evidence type="ECO:0000313" key="2">
    <source>
        <dbReference type="EMBL" id="TCD60057.1"/>
    </source>
</evidence>
<dbReference type="AlphaFoldDB" id="A0A4V2MUW2"/>
<dbReference type="Gene3D" id="3.40.50.150">
    <property type="entry name" value="Vaccinia Virus protein VP39"/>
    <property type="match status" value="1"/>
</dbReference>
<organism evidence="2 3">
    <name type="scientific">Steccherinum ochraceum</name>
    <dbReference type="NCBI Taxonomy" id="92696"/>
    <lineage>
        <taxon>Eukaryota</taxon>
        <taxon>Fungi</taxon>
        <taxon>Dikarya</taxon>
        <taxon>Basidiomycota</taxon>
        <taxon>Agaricomycotina</taxon>
        <taxon>Agaricomycetes</taxon>
        <taxon>Polyporales</taxon>
        <taxon>Steccherinaceae</taxon>
        <taxon>Steccherinum</taxon>
    </lineage>
</organism>
<evidence type="ECO:0000256" key="1">
    <source>
        <dbReference type="ARBA" id="ARBA00022691"/>
    </source>
</evidence>
<dbReference type="STRING" id="92696.A0A4V2MUW2"/>
<sequence length="164" mass="18175">MNPAHKGGNVLHPTQKRILTVRECQVRDQLKQIGNAVPIPLGMALGKELGKALFIMWKKQDAEEARERANSPEAGEMDLDAADTDTAPCSSGANLHEAALMGFTSEAAVEYGKNTVQCLPCKWNSCRAILNSWSTYRKVWKSRCGNKWVDIEGKQDVNTKVMEE</sequence>
<comment type="caution">
    <text evidence="2">The sequence shown here is derived from an EMBL/GenBank/DDBJ whole genome shotgun (WGS) entry which is preliminary data.</text>
</comment>
<dbReference type="SUPFAM" id="SSF53335">
    <property type="entry name" value="S-adenosyl-L-methionine-dependent methyltransferases"/>
    <property type="match status" value="1"/>
</dbReference>
<accession>A0A4V2MUW2</accession>
<dbReference type="InterPro" id="IPR029063">
    <property type="entry name" value="SAM-dependent_MTases_sf"/>
</dbReference>
<dbReference type="OrthoDB" id="5376140at2759"/>
<proteinExistence type="predicted"/>